<evidence type="ECO:0000259" key="3">
    <source>
        <dbReference type="PROSITE" id="PS50043"/>
    </source>
</evidence>
<organism evidence="4 5">
    <name type="scientific">Nocardioides aromaticivorans</name>
    <dbReference type="NCBI Taxonomy" id="200618"/>
    <lineage>
        <taxon>Bacteria</taxon>
        <taxon>Bacillati</taxon>
        <taxon>Actinomycetota</taxon>
        <taxon>Actinomycetes</taxon>
        <taxon>Propionibacteriales</taxon>
        <taxon>Nocardioidaceae</taxon>
        <taxon>Nocardioides</taxon>
    </lineage>
</organism>
<dbReference type="Proteomes" id="UP000662818">
    <property type="component" value="Chromosome"/>
</dbReference>
<evidence type="ECO:0000313" key="5">
    <source>
        <dbReference type="Proteomes" id="UP000662818"/>
    </source>
</evidence>
<dbReference type="InterPro" id="IPR036388">
    <property type="entry name" value="WH-like_DNA-bd_sf"/>
</dbReference>
<dbReference type="InterPro" id="IPR000792">
    <property type="entry name" value="Tscrpt_reg_LuxR_C"/>
</dbReference>
<dbReference type="InterPro" id="IPR029058">
    <property type="entry name" value="AB_hydrolase_fold"/>
</dbReference>
<evidence type="ECO:0000256" key="2">
    <source>
        <dbReference type="SAM" id="MobiDB-lite"/>
    </source>
</evidence>
<dbReference type="SUPFAM" id="SSF53474">
    <property type="entry name" value="alpha/beta-Hydrolases"/>
    <property type="match status" value="1"/>
</dbReference>
<dbReference type="PROSITE" id="PS50043">
    <property type="entry name" value="HTH_LUXR_2"/>
    <property type="match status" value="1"/>
</dbReference>
<dbReference type="PANTHER" id="PTHR43798">
    <property type="entry name" value="MONOACYLGLYCEROL LIPASE"/>
    <property type="match status" value="1"/>
</dbReference>
<dbReference type="InterPro" id="IPR000073">
    <property type="entry name" value="AB_hydrolase_1"/>
</dbReference>
<protein>
    <submittedName>
        <fullName evidence="4">Helix-turn-helix transcriptional regulator</fullName>
    </submittedName>
</protein>
<dbReference type="CDD" id="cd06170">
    <property type="entry name" value="LuxR_C_like"/>
    <property type="match status" value="1"/>
</dbReference>
<keyword evidence="5" id="KW-1185">Reference proteome</keyword>
<dbReference type="PRINTS" id="PR00111">
    <property type="entry name" value="ABHYDROLASE"/>
</dbReference>
<name>A0ABX7PIP4_9ACTN</name>
<sequence length="372" mass="41023">MWGGQGVATKPGRRGRERRTLTPVVAAQVPNQQVRFCRADDGVRIAWARHGCGPPLLIVSCWLSHLQHDWQSPVWRHFLDDLGDLATVVRYDERGFGLSEWEVTDFSLARRLADLEALVEAAGLDRFAVMGMSGGAPVALAYAHAHPDRVSRLVLYGGMAGGGLQQADEAAEEAFLAMIRAGWARPDPLFRRVFTNSFIPDATEQQMEWMDELQRTSTNTENAVCSRVARHATDVRALLPEITTPTLVLHAEGDRVAPGWGPRLAADIPDARLVMLESRNHVLLADEPAWPAFLREVAAFVGEDRAVVPVSHLTDREREILLLAAEGLDNTAIADRLTLSVRTVERHFQNVYLKLGLSGRTARAAAVARVLT</sequence>
<dbReference type="PROSITE" id="PS00622">
    <property type="entry name" value="HTH_LUXR_1"/>
    <property type="match status" value="1"/>
</dbReference>
<dbReference type="EMBL" id="CP022295">
    <property type="protein sequence ID" value="QSR25775.1"/>
    <property type="molecule type" value="Genomic_DNA"/>
</dbReference>
<dbReference type="PANTHER" id="PTHR43798:SF31">
    <property type="entry name" value="AB HYDROLASE SUPERFAMILY PROTEIN YCLE"/>
    <property type="match status" value="1"/>
</dbReference>
<dbReference type="Gene3D" id="3.40.50.1820">
    <property type="entry name" value="alpha/beta hydrolase"/>
    <property type="match status" value="1"/>
</dbReference>
<keyword evidence="1" id="KW-0378">Hydrolase</keyword>
<dbReference type="Pfam" id="PF00561">
    <property type="entry name" value="Abhydrolase_1"/>
    <property type="match status" value="1"/>
</dbReference>
<dbReference type="InterPro" id="IPR050266">
    <property type="entry name" value="AB_hydrolase_sf"/>
</dbReference>
<dbReference type="SUPFAM" id="SSF46894">
    <property type="entry name" value="C-terminal effector domain of the bipartite response regulators"/>
    <property type="match status" value="1"/>
</dbReference>
<dbReference type="Gene3D" id="1.10.10.10">
    <property type="entry name" value="Winged helix-like DNA-binding domain superfamily/Winged helix DNA-binding domain"/>
    <property type="match status" value="1"/>
</dbReference>
<proteinExistence type="predicted"/>
<feature type="region of interest" description="Disordered" evidence="2">
    <location>
        <begin position="1"/>
        <end position="20"/>
    </location>
</feature>
<dbReference type="SMART" id="SM00421">
    <property type="entry name" value="HTH_LUXR"/>
    <property type="match status" value="1"/>
</dbReference>
<dbReference type="InterPro" id="IPR016032">
    <property type="entry name" value="Sig_transdc_resp-reg_C-effctor"/>
</dbReference>
<evidence type="ECO:0000313" key="4">
    <source>
        <dbReference type="EMBL" id="QSR25775.1"/>
    </source>
</evidence>
<accession>A0ABX7PIP4</accession>
<gene>
    <name evidence="4" type="ORF">CFH99_09090</name>
</gene>
<dbReference type="Pfam" id="PF00196">
    <property type="entry name" value="GerE"/>
    <property type="match status" value="1"/>
</dbReference>
<dbReference type="PRINTS" id="PR00038">
    <property type="entry name" value="HTHLUXR"/>
</dbReference>
<evidence type="ECO:0000256" key="1">
    <source>
        <dbReference type="ARBA" id="ARBA00022801"/>
    </source>
</evidence>
<reference evidence="4 5" key="1">
    <citation type="submission" date="2017-06" db="EMBL/GenBank/DDBJ databases">
        <title>Complete Genome Sequence of the Soil Carbazole-Degrading Bacterium Nocardioides aromaticivorans IC177.</title>
        <authorList>
            <person name="Vejarano F."/>
            <person name="Suzuki-Minakuchi C."/>
            <person name="Ohtsubo Y."/>
            <person name="Tsuda M."/>
            <person name="Okada K."/>
            <person name="Nojiri H."/>
        </authorList>
    </citation>
    <scope>NUCLEOTIDE SEQUENCE [LARGE SCALE GENOMIC DNA]</scope>
    <source>
        <strain evidence="4 5">IC177</strain>
    </source>
</reference>
<feature type="domain" description="HTH luxR-type" evidence="3">
    <location>
        <begin position="306"/>
        <end position="371"/>
    </location>
</feature>